<dbReference type="Gene3D" id="3.90.1150.10">
    <property type="entry name" value="Aspartate Aminotransferase, domain 1"/>
    <property type="match status" value="1"/>
</dbReference>
<dbReference type="InterPro" id="IPR001763">
    <property type="entry name" value="Rhodanese-like_dom"/>
</dbReference>
<evidence type="ECO:0000256" key="6">
    <source>
        <dbReference type="ARBA" id="ARBA00047517"/>
    </source>
</evidence>
<dbReference type="RefSeq" id="WP_284354550.1">
    <property type="nucleotide sequence ID" value="NZ_BSKF01000005.1"/>
</dbReference>
<evidence type="ECO:0000313" key="10">
    <source>
        <dbReference type="Proteomes" id="UP001161257"/>
    </source>
</evidence>
<dbReference type="Pfam" id="PF01053">
    <property type="entry name" value="Cys_Met_Meta_PP"/>
    <property type="match status" value="1"/>
</dbReference>
<dbReference type="Proteomes" id="UP001161257">
    <property type="component" value="Unassembled WGS sequence"/>
</dbReference>
<dbReference type="FunFam" id="3.40.640.10:FF:000046">
    <property type="entry name" value="Cystathionine gamma-lyase"/>
    <property type="match status" value="1"/>
</dbReference>
<dbReference type="EMBL" id="BSKJ01000007">
    <property type="protein sequence ID" value="GLO36682.1"/>
    <property type="molecule type" value="Genomic_DNA"/>
</dbReference>
<dbReference type="GO" id="GO:0047804">
    <property type="term" value="F:cysteine-S-conjugate beta-lyase activity"/>
    <property type="evidence" value="ECO:0007669"/>
    <property type="project" value="UniProtKB-EC"/>
</dbReference>
<dbReference type="InterPro" id="IPR006233">
    <property type="entry name" value="Cys_b_lyase_bac"/>
</dbReference>
<dbReference type="Pfam" id="PF00581">
    <property type="entry name" value="Rhodanese"/>
    <property type="match status" value="3"/>
</dbReference>
<evidence type="ECO:0000256" key="4">
    <source>
        <dbReference type="ARBA" id="ARBA00023239"/>
    </source>
</evidence>
<comment type="pathway">
    <text evidence="5">Amino-acid biosynthesis; L-methionine biosynthesis via de novo pathway; L-homocysteine from L-cystathionine: step 1/1.</text>
</comment>
<dbReference type="Gene3D" id="3.40.250.10">
    <property type="entry name" value="Rhodanese-like domain"/>
    <property type="match status" value="3"/>
</dbReference>
<dbReference type="SUPFAM" id="SSF53383">
    <property type="entry name" value="PLP-dependent transferases"/>
    <property type="match status" value="1"/>
</dbReference>
<dbReference type="SUPFAM" id="SSF52821">
    <property type="entry name" value="Rhodanese/Cell cycle control phosphatase"/>
    <property type="match status" value="4"/>
</dbReference>
<dbReference type="GO" id="GO:0030170">
    <property type="term" value="F:pyridoxal phosphate binding"/>
    <property type="evidence" value="ECO:0007669"/>
    <property type="project" value="InterPro"/>
</dbReference>
<dbReference type="InterPro" id="IPR036873">
    <property type="entry name" value="Rhodanese-like_dom_sf"/>
</dbReference>
<feature type="domain" description="Rhodanese" evidence="8">
    <location>
        <begin position="140"/>
        <end position="231"/>
    </location>
</feature>
<dbReference type="AlphaFoldDB" id="A0AA37RDJ6"/>
<evidence type="ECO:0000256" key="7">
    <source>
        <dbReference type="ARBA" id="ARBA00047625"/>
    </source>
</evidence>
<dbReference type="InterPro" id="IPR000277">
    <property type="entry name" value="Cys/Met-Metab_PyrdxlP-dep_enz"/>
</dbReference>
<protein>
    <submittedName>
        <fullName evidence="9">Cystathionine beta-lyase</fullName>
    </submittedName>
</protein>
<comment type="similarity">
    <text evidence="2">Belongs to the trans-sulfuration enzymes family.</text>
</comment>
<name>A0AA37RDJ6_PSEPU</name>
<dbReference type="PANTHER" id="PTHR43500">
    <property type="entry name" value="CYSTATHIONINE BETA-LYASE-RELATED"/>
    <property type="match status" value="1"/>
</dbReference>
<dbReference type="GO" id="GO:0019450">
    <property type="term" value="P:L-cysteine catabolic process to pyruvate"/>
    <property type="evidence" value="ECO:0007669"/>
    <property type="project" value="TreeGrafter"/>
</dbReference>
<dbReference type="NCBIfam" id="TIGR01324">
    <property type="entry name" value="cysta_beta_ly_B"/>
    <property type="match status" value="1"/>
</dbReference>
<keyword evidence="3" id="KW-0663">Pyridoxal phosphate</keyword>
<dbReference type="PROSITE" id="PS00868">
    <property type="entry name" value="CYS_MET_METAB_PP"/>
    <property type="match status" value="1"/>
</dbReference>
<dbReference type="CDD" id="cd01534">
    <property type="entry name" value="4RHOD_Repeat_3"/>
    <property type="match status" value="1"/>
</dbReference>
<sequence>MTPSITPAHLHDWLFDGQEIALFDLREHGQYGEAHLFYAANLPYSRLEIEAPRLAPNPAVRLVVYDATGGELAQRGAQRLQALGYYAVHWLEGGSMGWQAAGFELFAGVHLPSKAFGELVEHACHTPRISALELAEWQRQGKPLVLLDGRPLDEFAKMNIPGATCCPNGELGYRLEDLIQDSHTPVVINCAGRTRSIIGAQTLINLGIDNPVYALENGTQGWYLVDLPLEHGGQCGYPPHSGQALGRQRARATRLARKAGVQWVAAAQVQAWQQDAQRTLFLCDVRTPEEFAAGSLPGAQHCPGGQLVQGTDLYLGVRKARVVLFDDDGVRAPVVASWLKQMGHDAYVLEGGLSSGLALPSKPALAVTLAEASAEELDGALLLDLRPSTAYRKRHLRGAQWAIRPLLAEQVQQQPRRLVFIADDTRVAELALSELPDDQRVAARLFPKALLAEWPHVEDDTSLADTACIDFLFFVHDRHAGNKEAARRYLAWETGLIAQMSPAEIASFAPLTHSEPVATRLVHAGRGEPGQGAHGVNPPVSRLSTVLFDSVADQRQARSVRDQQRVLSYGARGNPTAFALEDLVSELEGGYRTKLFATGLQAITQTFLAYLRPGDHVLLSDGVYGPVRRLARELLQPFGVQVSYFAADGQGLKAALQPNTRMVYSESPGSLLYELNDLPAMAALCKPRGILLAVDNTWGSGYLHQPLALGADISVMALTKYLGGHSDVMMGSVCTTREAFAALSRSSDTCGCTVSPDDAWLVLRGARSLASRMAVHEHQGLVIARWLQAREDVARVYHPALPEHPGHALWQRDFKGSNGLLSIELADASLARAETFVDRLSLFGIGASWGGYESLVTLAELGERSFATPVRGALVRLHVGLEDVGSLQRDLDQALR</sequence>
<comment type="cofactor">
    <cofactor evidence="1">
        <name>pyridoxal 5'-phosphate</name>
        <dbReference type="ChEBI" id="CHEBI:597326"/>
    </cofactor>
</comment>
<dbReference type="Gene3D" id="3.40.640.10">
    <property type="entry name" value="Type I PLP-dependent aspartate aminotransferase-like (Major domain)"/>
    <property type="match status" value="1"/>
</dbReference>
<feature type="domain" description="Rhodanese" evidence="8">
    <location>
        <begin position="16"/>
        <end position="107"/>
    </location>
</feature>
<dbReference type="PANTHER" id="PTHR43500:SF1">
    <property type="entry name" value="CYSTATHIONINE BETA-LYASE-RELATED"/>
    <property type="match status" value="1"/>
</dbReference>
<evidence type="ECO:0000256" key="2">
    <source>
        <dbReference type="ARBA" id="ARBA00009077"/>
    </source>
</evidence>
<gene>
    <name evidence="9" type="ORF">PPUN14671_35170</name>
</gene>
<evidence type="ECO:0000259" key="8">
    <source>
        <dbReference type="PROSITE" id="PS50206"/>
    </source>
</evidence>
<proteinExistence type="inferred from homology"/>
<dbReference type="InterPro" id="IPR015424">
    <property type="entry name" value="PyrdxlP-dep_Trfase"/>
</dbReference>
<accession>A0AA37RDJ6</accession>
<comment type="caution">
    <text evidence="9">The sequence shown here is derived from an EMBL/GenBank/DDBJ whole genome shotgun (WGS) entry which is preliminary data.</text>
</comment>
<dbReference type="PROSITE" id="PS50206">
    <property type="entry name" value="RHODANESE_3"/>
    <property type="match status" value="3"/>
</dbReference>
<evidence type="ECO:0000256" key="3">
    <source>
        <dbReference type="ARBA" id="ARBA00022898"/>
    </source>
</evidence>
<dbReference type="InterPro" id="IPR015421">
    <property type="entry name" value="PyrdxlP-dep_Trfase_major"/>
</dbReference>
<evidence type="ECO:0000313" key="9">
    <source>
        <dbReference type="EMBL" id="GLO36682.1"/>
    </source>
</evidence>
<comment type="catalytic activity">
    <reaction evidence="7">
        <text>an S-substituted L-cysteine + H2O = a thiol + pyruvate + NH4(+)</text>
        <dbReference type="Rhea" id="RHEA:18121"/>
        <dbReference type="ChEBI" id="CHEBI:15361"/>
        <dbReference type="ChEBI" id="CHEBI:15377"/>
        <dbReference type="ChEBI" id="CHEBI:28938"/>
        <dbReference type="ChEBI" id="CHEBI:29256"/>
        <dbReference type="ChEBI" id="CHEBI:58717"/>
        <dbReference type="EC" id="4.4.1.13"/>
    </reaction>
</comment>
<evidence type="ECO:0000256" key="1">
    <source>
        <dbReference type="ARBA" id="ARBA00001933"/>
    </source>
</evidence>
<dbReference type="GO" id="GO:0019346">
    <property type="term" value="P:transsulfuration"/>
    <property type="evidence" value="ECO:0007669"/>
    <property type="project" value="InterPro"/>
</dbReference>
<organism evidence="9 10">
    <name type="scientific">Pseudomonas putida</name>
    <name type="common">Arthrobacter siderocapsulatus</name>
    <dbReference type="NCBI Taxonomy" id="303"/>
    <lineage>
        <taxon>Bacteria</taxon>
        <taxon>Pseudomonadati</taxon>
        <taxon>Pseudomonadota</taxon>
        <taxon>Gammaproteobacteria</taxon>
        <taxon>Pseudomonadales</taxon>
        <taxon>Pseudomonadaceae</taxon>
        <taxon>Pseudomonas</taxon>
    </lineage>
</organism>
<dbReference type="InterPro" id="IPR054542">
    <property type="entry name" value="Cys_met_metab_PP"/>
</dbReference>
<keyword evidence="4" id="KW-0456">Lyase</keyword>
<evidence type="ECO:0000256" key="5">
    <source>
        <dbReference type="ARBA" id="ARBA00046315"/>
    </source>
</evidence>
<feature type="domain" description="Rhodanese" evidence="8">
    <location>
        <begin position="284"/>
        <end position="365"/>
    </location>
</feature>
<dbReference type="SMART" id="SM00450">
    <property type="entry name" value="RHOD"/>
    <property type="match status" value="3"/>
</dbReference>
<dbReference type="InterPro" id="IPR015422">
    <property type="entry name" value="PyrdxlP-dep_Trfase_small"/>
</dbReference>
<comment type="catalytic activity">
    <reaction evidence="6">
        <text>L,L-cystathionine + H2O = L-homocysteine + pyruvate + NH4(+)</text>
        <dbReference type="Rhea" id="RHEA:13965"/>
        <dbReference type="ChEBI" id="CHEBI:15361"/>
        <dbReference type="ChEBI" id="CHEBI:15377"/>
        <dbReference type="ChEBI" id="CHEBI:28938"/>
        <dbReference type="ChEBI" id="CHEBI:58161"/>
        <dbReference type="ChEBI" id="CHEBI:58199"/>
    </reaction>
</comment>
<reference evidence="9" key="1">
    <citation type="submission" date="2023-01" db="EMBL/GenBank/DDBJ databases">
        <title>Whole-genome sequence of Pseudomonas putida NBRC 14671.</title>
        <authorList>
            <person name="Morohoshi T."/>
            <person name="Someya N."/>
        </authorList>
    </citation>
    <scope>NUCLEOTIDE SEQUENCE</scope>
    <source>
        <strain evidence="9">NBRC 14671</strain>
    </source>
</reference>